<dbReference type="EMBL" id="MF782455">
    <property type="protein sequence ID" value="ATZ80911.1"/>
    <property type="molecule type" value="Genomic_DNA"/>
</dbReference>
<organism evidence="1">
    <name type="scientific">Bodo saltans virus</name>
    <dbReference type="NCBI Taxonomy" id="2024608"/>
    <lineage>
        <taxon>Viruses</taxon>
        <taxon>Varidnaviria</taxon>
        <taxon>Bamfordvirae</taxon>
        <taxon>Nucleocytoviricota</taxon>
        <taxon>Megaviricetes</taxon>
        <taxon>Imitervirales</taxon>
        <taxon>Mimiviridae</taxon>
        <taxon>Klosneuvirinae</taxon>
        <taxon>Theiavirus</taxon>
        <taxon>Theiavirus salishense</taxon>
    </lineage>
</organism>
<protein>
    <submittedName>
        <fullName evidence="1">Uncharacterized protein</fullName>
    </submittedName>
</protein>
<keyword evidence="2" id="KW-1185">Reference proteome</keyword>
<gene>
    <name evidence="1" type="ORF">BMW23_0866</name>
</gene>
<evidence type="ECO:0000313" key="1">
    <source>
        <dbReference type="EMBL" id="ATZ80911.1"/>
    </source>
</evidence>
<accession>A0A2H4UVH1</accession>
<name>A0A2H4UVH1_9VIRU</name>
<evidence type="ECO:0000313" key="2">
    <source>
        <dbReference type="Proteomes" id="UP000240325"/>
    </source>
</evidence>
<proteinExistence type="predicted"/>
<reference evidence="1" key="1">
    <citation type="journal article" date="2017" name="Elife">
        <title>The kinetoplastid-infecting Bodo saltans virus (BsV), a window into the most abundant giant viruses in the sea.</title>
        <authorList>
            <person name="Deeg C.M."/>
            <person name="Chow C.-E.T."/>
            <person name="Suttle C.A."/>
        </authorList>
    </citation>
    <scope>NUCLEOTIDE SEQUENCE</scope>
    <source>
        <strain evidence="1">NG1</strain>
    </source>
</reference>
<dbReference type="Proteomes" id="UP000240325">
    <property type="component" value="Segment"/>
</dbReference>
<sequence>MSLVIFVTIEAKKAQNVAPFLKMSLVCRSFFLYKKVIIDTIIIKKCRSFFKYFRSYSY</sequence>